<feature type="region of interest" description="Disordered" evidence="1">
    <location>
        <begin position="226"/>
        <end position="250"/>
    </location>
</feature>
<proteinExistence type="predicted"/>
<feature type="region of interest" description="Disordered" evidence="1">
    <location>
        <begin position="150"/>
        <end position="174"/>
    </location>
</feature>
<gene>
    <name evidence="2" type="ORF">AK812_SmicGene23979</name>
</gene>
<comment type="caution">
    <text evidence="2">The sequence shown here is derived from an EMBL/GenBank/DDBJ whole genome shotgun (WGS) entry which is preliminary data.</text>
</comment>
<name>A0A1Q9DFT1_SYMMI</name>
<protein>
    <submittedName>
        <fullName evidence="2">Uncharacterized protein</fullName>
    </submittedName>
</protein>
<dbReference type="EMBL" id="LSRX01000561">
    <property type="protein sequence ID" value="OLP94044.1"/>
    <property type="molecule type" value="Genomic_DNA"/>
</dbReference>
<evidence type="ECO:0000313" key="3">
    <source>
        <dbReference type="Proteomes" id="UP000186817"/>
    </source>
</evidence>
<sequence length="380" mass="39777">MLTRWQRGVKELVVLRHSFYVTVGTWAVVDVNHGKTSGATNYSCGGEMSKYQADMTRLEQSITEAEQEQERSFAIIRQAIVGGTVATAGIDGSAQVAEGVWDQMRAQWEQSDGDLIQAVMRGAPEPPKAAAPRQLTAEAQAILAHFGVPPVPPSTAPAPSNLPAAPMPPIPPAPQLGADLQQLLQHFAASGLPPGLPARDTAATRGPMNTEAQYGGLDPSLFEPTSGTMPAFGGTERPPSSSVSPGARAKRALAAGSLQHQSVKAHTKPAPATAGQALAQKLEMVRAVASQKDAVEHASRTSPQTSGVNTDPTAMNASPGVVPTLSEPTAAMRPFGGHVAARPPQDLPPPTTHGEAGSRAIPIREVESEEDMDETHSIEH</sequence>
<feature type="compositionally biased region" description="Polar residues" evidence="1">
    <location>
        <begin position="300"/>
        <end position="316"/>
    </location>
</feature>
<feature type="region of interest" description="Disordered" evidence="1">
    <location>
        <begin position="289"/>
        <end position="380"/>
    </location>
</feature>
<feature type="compositionally biased region" description="Pro residues" evidence="1">
    <location>
        <begin position="165"/>
        <end position="174"/>
    </location>
</feature>
<reference evidence="2 3" key="1">
    <citation type="submission" date="2016-02" db="EMBL/GenBank/DDBJ databases">
        <title>Genome analysis of coral dinoflagellate symbionts highlights evolutionary adaptations to a symbiotic lifestyle.</title>
        <authorList>
            <person name="Aranda M."/>
            <person name="Li Y."/>
            <person name="Liew Y.J."/>
            <person name="Baumgarten S."/>
            <person name="Simakov O."/>
            <person name="Wilson M."/>
            <person name="Piel J."/>
            <person name="Ashoor H."/>
            <person name="Bougouffa S."/>
            <person name="Bajic V.B."/>
            <person name="Ryu T."/>
            <person name="Ravasi T."/>
            <person name="Bayer T."/>
            <person name="Micklem G."/>
            <person name="Kim H."/>
            <person name="Bhak J."/>
            <person name="Lajeunesse T.C."/>
            <person name="Voolstra C.R."/>
        </authorList>
    </citation>
    <scope>NUCLEOTIDE SEQUENCE [LARGE SCALE GENOMIC DNA]</scope>
    <source>
        <strain evidence="2 3">CCMP2467</strain>
    </source>
</reference>
<dbReference type="AlphaFoldDB" id="A0A1Q9DFT1"/>
<evidence type="ECO:0000313" key="2">
    <source>
        <dbReference type="EMBL" id="OLP94044.1"/>
    </source>
</evidence>
<dbReference type="Proteomes" id="UP000186817">
    <property type="component" value="Unassembled WGS sequence"/>
</dbReference>
<organism evidence="2 3">
    <name type="scientific">Symbiodinium microadriaticum</name>
    <name type="common">Dinoflagellate</name>
    <name type="synonym">Zooxanthella microadriatica</name>
    <dbReference type="NCBI Taxonomy" id="2951"/>
    <lineage>
        <taxon>Eukaryota</taxon>
        <taxon>Sar</taxon>
        <taxon>Alveolata</taxon>
        <taxon>Dinophyceae</taxon>
        <taxon>Suessiales</taxon>
        <taxon>Symbiodiniaceae</taxon>
        <taxon>Symbiodinium</taxon>
    </lineage>
</organism>
<accession>A0A1Q9DFT1</accession>
<keyword evidence="3" id="KW-1185">Reference proteome</keyword>
<evidence type="ECO:0000256" key="1">
    <source>
        <dbReference type="SAM" id="MobiDB-lite"/>
    </source>
</evidence>